<sequence length="259" mass="29645">MRRERLIRPTRSCKFNILHEPRRYCYGLQVFSWSGFPDCRHARHSAVRRCFFHPFRDFYAATGLCRDASNGTPDFSTPYATCASLRIIAPRITFPFLPLAARRSRNARPHSVLLVATIAAYTTPCEATHVRPYSSGSPLSHCYLIHNAVVSDPQKRRTVWHGRSGPSDRYKPAIPQMFSLRYPGCFPAFPAVFHIRIIVCQVFYLLLKTLQLCFKPQKVSINARLWTSRAVSVRFSSCVCISVSAWWRTTRARNARSSG</sequence>
<organism evidence="1 2">
    <name type="scientific">Escherichia coli</name>
    <dbReference type="NCBI Taxonomy" id="562"/>
    <lineage>
        <taxon>Bacteria</taxon>
        <taxon>Pseudomonadati</taxon>
        <taxon>Pseudomonadota</taxon>
        <taxon>Gammaproteobacteria</taxon>
        <taxon>Enterobacterales</taxon>
        <taxon>Enterobacteriaceae</taxon>
        <taxon>Escherichia</taxon>
    </lineage>
</organism>
<gene>
    <name evidence="1" type="ORF">NCTC8622_03339</name>
</gene>
<dbReference type="Proteomes" id="UP000254079">
    <property type="component" value="Unassembled WGS sequence"/>
</dbReference>
<dbReference type="EMBL" id="UGCP01000002">
    <property type="protein sequence ID" value="STI84283.1"/>
    <property type="molecule type" value="Genomic_DNA"/>
</dbReference>
<protein>
    <submittedName>
        <fullName evidence="1">Uncharacterized protein</fullName>
    </submittedName>
</protein>
<evidence type="ECO:0000313" key="2">
    <source>
        <dbReference type="Proteomes" id="UP000254079"/>
    </source>
</evidence>
<proteinExistence type="predicted"/>
<name>A0A376U5P3_ECOLX</name>
<reference evidence="1 2" key="1">
    <citation type="submission" date="2018-06" db="EMBL/GenBank/DDBJ databases">
        <authorList>
            <consortium name="Pathogen Informatics"/>
            <person name="Doyle S."/>
        </authorList>
    </citation>
    <scope>NUCLEOTIDE SEQUENCE [LARGE SCALE GENOMIC DNA]</scope>
    <source>
        <strain evidence="1 2">NCTC8622</strain>
    </source>
</reference>
<dbReference type="AlphaFoldDB" id="A0A376U5P3"/>
<accession>A0A376U5P3</accession>
<evidence type="ECO:0000313" key="1">
    <source>
        <dbReference type="EMBL" id="STI84283.1"/>
    </source>
</evidence>